<reference evidence="2 3" key="1">
    <citation type="journal article" date="2020" name="ISME J.">
        <title>Uncovering the hidden diversity of litter-decomposition mechanisms in mushroom-forming fungi.</title>
        <authorList>
            <person name="Floudas D."/>
            <person name="Bentzer J."/>
            <person name="Ahren D."/>
            <person name="Johansson T."/>
            <person name="Persson P."/>
            <person name="Tunlid A."/>
        </authorList>
    </citation>
    <scope>NUCLEOTIDE SEQUENCE [LARGE SCALE GENOMIC DNA]</scope>
    <source>
        <strain evidence="2 3">CBS 661.87</strain>
    </source>
</reference>
<feature type="region of interest" description="Disordered" evidence="1">
    <location>
        <begin position="23"/>
        <end position="63"/>
    </location>
</feature>
<evidence type="ECO:0000256" key="1">
    <source>
        <dbReference type="SAM" id="MobiDB-lite"/>
    </source>
</evidence>
<gene>
    <name evidence="2" type="ORF">D9615_009687</name>
</gene>
<feature type="region of interest" description="Disordered" evidence="1">
    <location>
        <begin position="107"/>
        <end position="146"/>
    </location>
</feature>
<dbReference type="EMBL" id="JAACJP010000047">
    <property type="protein sequence ID" value="KAF5371362.1"/>
    <property type="molecule type" value="Genomic_DNA"/>
</dbReference>
<organism evidence="2 3">
    <name type="scientific">Tricholomella constricta</name>
    <dbReference type="NCBI Taxonomy" id="117010"/>
    <lineage>
        <taxon>Eukaryota</taxon>
        <taxon>Fungi</taxon>
        <taxon>Dikarya</taxon>
        <taxon>Basidiomycota</taxon>
        <taxon>Agaricomycotina</taxon>
        <taxon>Agaricomycetes</taxon>
        <taxon>Agaricomycetidae</taxon>
        <taxon>Agaricales</taxon>
        <taxon>Tricholomatineae</taxon>
        <taxon>Lyophyllaceae</taxon>
        <taxon>Tricholomella</taxon>
    </lineage>
</organism>
<keyword evidence="3" id="KW-1185">Reference proteome</keyword>
<dbReference type="AlphaFoldDB" id="A0A8H5LVS7"/>
<protein>
    <submittedName>
        <fullName evidence="2">Uncharacterized protein</fullName>
    </submittedName>
</protein>
<proteinExistence type="predicted"/>
<dbReference type="OrthoDB" id="3332326at2759"/>
<dbReference type="Proteomes" id="UP000565441">
    <property type="component" value="Unassembled WGS sequence"/>
</dbReference>
<feature type="compositionally biased region" description="Low complexity" evidence="1">
    <location>
        <begin position="107"/>
        <end position="125"/>
    </location>
</feature>
<sequence>MYSKPLFTFLTVLNITSDSPLPQNRLHLRPGKATDRAPASKHVSATRNPSNARPLRSPPESRLKMSEFEERLASLETTISALSHTQTSNSATLDRISSLLDTLVPGNPSAASPAAPTTPSALAQPLPTPPPPPRSGSHIRPSPPPIYDGARSGGRAFWNACQLYFSLTTGQFPDDHARISWVLSFMQHGRAADFVSRVFQYGLVKRAFPAWSDFASNFEKEFFLFDEVADAALTLESTVMCTPFGWPPMRRPDHSKLLKDARDSIDRLANQLADQLPT</sequence>
<accession>A0A8H5LVS7</accession>
<comment type="caution">
    <text evidence="2">The sequence shown here is derived from an EMBL/GenBank/DDBJ whole genome shotgun (WGS) entry which is preliminary data.</text>
</comment>
<evidence type="ECO:0000313" key="2">
    <source>
        <dbReference type="EMBL" id="KAF5371362.1"/>
    </source>
</evidence>
<name>A0A8H5LVS7_9AGAR</name>
<evidence type="ECO:0000313" key="3">
    <source>
        <dbReference type="Proteomes" id="UP000565441"/>
    </source>
</evidence>